<gene>
    <name evidence="1" type="ORF">SAMN02983003_1388</name>
</gene>
<dbReference type="RefSeq" id="WP_072340157.1">
    <property type="nucleotide sequence ID" value="NZ_FPKU01000001.1"/>
</dbReference>
<proteinExistence type="predicted"/>
<sequence>MNRIDPRRTAGYDEDFALWSAEQAALLRAGRLDRIDLENVAEEIASLGRSDKREIASRLVVLIAHLLKYRFQPSARSNSWRATILGQRMAIAGLIEDSPSLRAYPGTMIDRQYRLARLEASGETDLPEHTFPETCPWTIAQILDPDFLPE</sequence>
<dbReference type="OrthoDB" id="425753at2"/>
<accession>A0A1K2HVZ3</accession>
<dbReference type="AlphaFoldDB" id="A0A1K2HVZ3"/>
<evidence type="ECO:0000313" key="2">
    <source>
        <dbReference type="Proteomes" id="UP000183447"/>
    </source>
</evidence>
<keyword evidence="2" id="KW-1185">Reference proteome</keyword>
<dbReference type="EMBL" id="FPKU01000001">
    <property type="protein sequence ID" value="SFZ82979.1"/>
    <property type="molecule type" value="Genomic_DNA"/>
</dbReference>
<dbReference type="Proteomes" id="UP000183447">
    <property type="component" value="Unassembled WGS sequence"/>
</dbReference>
<evidence type="ECO:0000313" key="1">
    <source>
        <dbReference type="EMBL" id="SFZ82979.1"/>
    </source>
</evidence>
<organism evidence="1 2">
    <name type="scientific">Devosia enhydra</name>
    <dbReference type="NCBI Taxonomy" id="665118"/>
    <lineage>
        <taxon>Bacteria</taxon>
        <taxon>Pseudomonadati</taxon>
        <taxon>Pseudomonadota</taxon>
        <taxon>Alphaproteobacteria</taxon>
        <taxon>Hyphomicrobiales</taxon>
        <taxon>Devosiaceae</taxon>
        <taxon>Devosia</taxon>
    </lineage>
</organism>
<protein>
    <recommendedName>
        <fullName evidence="3">DUF29 domain-containing protein</fullName>
    </recommendedName>
</protein>
<dbReference type="PANTHER" id="PTHR34235">
    <property type="entry name" value="SLR1203 PROTEIN-RELATED"/>
    <property type="match status" value="1"/>
</dbReference>
<dbReference type="InterPro" id="IPR002636">
    <property type="entry name" value="DUF29"/>
</dbReference>
<dbReference type="Pfam" id="PF01724">
    <property type="entry name" value="DUF29"/>
    <property type="match status" value="1"/>
</dbReference>
<dbReference type="Gene3D" id="1.20.1220.20">
    <property type="entry name" value="Uncharcterised protein PF01724"/>
    <property type="match status" value="1"/>
</dbReference>
<dbReference type="STRING" id="665118.SAMN02983003_1388"/>
<evidence type="ECO:0008006" key="3">
    <source>
        <dbReference type="Google" id="ProtNLM"/>
    </source>
</evidence>
<name>A0A1K2HVZ3_9HYPH</name>
<reference evidence="1 2" key="1">
    <citation type="submission" date="2016-11" db="EMBL/GenBank/DDBJ databases">
        <authorList>
            <person name="Jaros S."/>
            <person name="Januszkiewicz K."/>
            <person name="Wedrychowicz H."/>
        </authorList>
    </citation>
    <scope>NUCLEOTIDE SEQUENCE [LARGE SCALE GENOMIC DNA]</scope>
    <source>
        <strain evidence="1 2">ATCC 23634</strain>
    </source>
</reference>